<protein>
    <recommendedName>
        <fullName evidence="1">HNH nuclease domain-containing protein</fullName>
    </recommendedName>
</protein>
<dbReference type="Proteomes" id="UP000271587">
    <property type="component" value="Chromosome"/>
</dbReference>
<evidence type="ECO:0000313" key="3">
    <source>
        <dbReference type="Proteomes" id="UP000271587"/>
    </source>
</evidence>
<accession>A0A3G6IZ43</accession>
<dbReference type="InterPro" id="IPR003615">
    <property type="entry name" value="HNH_nuc"/>
</dbReference>
<feature type="domain" description="HNH nuclease" evidence="1">
    <location>
        <begin position="273"/>
        <end position="325"/>
    </location>
</feature>
<dbReference type="CDD" id="cd00085">
    <property type="entry name" value="HNHc"/>
    <property type="match status" value="1"/>
</dbReference>
<organism evidence="2 3">
    <name type="scientific">Corynebacterium gerontici</name>
    <dbReference type="NCBI Taxonomy" id="2079234"/>
    <lineage>
        <taxon>Bacteria</taxon>
        <taxon>Bacillati</taxon>
        <taxon>Actinomycetota</taxon>
        <taxon>Actinomycetes</taxon>
        <taxon>Mycobacteriales</taxon>
        <taxon>Corynebacteriaceae</taxon>
        <taxon>Corynebacterium</taxon>
    </lineage>
</organism>
<name>A0A3G6IZ43_9CORY</name>
<keyword evidence="3" id="KW-1185">Reference proteome</keyword>
<dbReference type="Gene3D" id="1.10.30.50">
    <property type="match status" value="1"/>
</dbReference>
<dbReference type="SMART" id="SM00507">
    <property type="entry name" value="HNHc"/>
    <property type="match status" value="1"/>
</dbReference>
<dbReference type="KEGG" id="cgk:CGERO_03710"/>
<dbReference type="EMBL" id="CP033897">
    <property type="protein sequence ID" value="AZA11061.1"/>
    <property type="molecule type" value="Genomic_DNA"/>
</dbReference>
<gene>
    <name evidence="2" type="ORF">CGERO_03710</name>
</gene>
<sequence>MGCYIAHMYEKLPQKCTSSYYFVSADPADPLCDYLRARRKEDIAFWRMLLPDQAEEEDAFALAISLAPSVGRGEQYVINRFTALWVLDKLPETKAVIEQLWHLDFARLIAIGNTLDIIEEWADIDAALAKYLTPKRAAQVLPSARQIREFIRKHLGAEPSNSLSRDILIEEPAGDRRRVFGVLTSDASAIMMREAVTRTAEQMQISRADALMCMVLGAGAKVTINLYEDKAGVLHTASGHRFDQEEAELIREQANTRTLERPVATKRYRFSEKMRAFIAARDAHCRYPGCSVPHHQCDIDHVLEYNRGGVTSVENAQLLCRHHHNLKTAKLVRARIEESAEVVWAYPNGTQCVTQPEGVLT</sequence>
<dbReference type="AlphaFoldDB" id="A0A3G6IZ43"/>
<proteinExistence type="predicted"/>
<reference evidence="2 3" key="1">
    <citation type="submission" date="2018-11" db="EMBL/GenBank/DDBJ databases">
        <authorList>
            <person name="Kleinhagauer T."/>
            <person name="Glaeser S.P."/>
            <person name="Spergser J."/>
            <person name="Ruckert C."/>
            <person name="Kaempfer P."/>
            <person name="Busse H.-J."/>
        </authorList>
    </citation>
    <scope>NUCLEOTIDE SEQUENCE [LARGE SCALE GENOMIC DNA]</scope>
    <source>
        <strain evidence="2 3">W8</strain>
    </source>
</reference>
<evidence type="ECO:0000313" key="2">
    <source>
        <dbReference type="EMBL" id="AZA11061.1"/>
    </source>
</evidence>
<evidence type="ECO:0000259" key="1">
    <source>
        <dbReference type="SMART" id="SM00507"/>
    </source>
</evidence>